<proteinExistence type="predicted"/>
<dbReference type="PANTHER" id="PTHR19446">
    <property type="entry name" value="REVERSE TRANSCRIPTASES"/>
    <property type="match status" value="1"/>
</dbReference>
<gene>
    <name evidence="2" type="primary">RT</name>
</gene>
<feature type="non-terminal residue" evidence="2">
    <location>
        <position position="180"/>
    </location>
</feature>
<organism evidence="2">
    <name type="scientific">Phengaris teleius</name>
    <dbReference type="NCBI Taxonomy" id="203778"/>
    <lineage>
        <taxon>Eukaryota</taxon>
        <taxon>Metazoa</taxon>
        <taxon>Ecdysozoa</taxon>
        <taxon>Arthropoda</taxon>
        <taxon>Hexapoda</taxon>
        <taxon>Insecta</taxon>
        <taxon>Pterygota</taxon>
        <taxon>Neoptera</taxon>
        <taxon>Endopterygota</taxon>
        <taxon>Lepidoptera</taxon>
        <taxon>Glossata</taxon>
        <taxon>Ditrysia</taxon>
        <taxon>Papilionoidea</taxon>
        <taxon>Lycaenidae</taxon>
        <taxon>Polyommatinae</taxon>
        <taxon>Phengaris</taxon>
    </lineage>
</organism>
<feature type="non-terminal residue" evidence="2">
    <location>
        <position position="1"/>
    </location>
</feature>
<dbReference type="InterPro" id="IPR000477">
    <property type="entry name" value="RT_dom"/>
</dbReference>
<dbReference type="EMBL" id="DQ822996">
    <property type="protein sequence ID" value="ABI15172.1"/>
    <property type="molecule type" value="Genomic_DNA"/>
</dbReference>
<reference evidence="2" key="1">
    <citation type="journal article" date="2007" name="BMC Evol. Biol.">
        <title>CR1 clade of non-LTR retrotransposons from Maculinea butterflies (Lepidoptera: Lycaenidae): evidence for recent horizontal transmission.</title>
        <authorList>
            <person name="Novikova O."/>
            <person name="Sliwinska E."/>
            <person name="Fet V."/>
            <person name="Settele J."/>
            <person name="Blinov A."/>
            <person name="Woyciechowski M."/>
        </authorList>
    </citation>
    <scope>NUCLEOTIDE SEQUENCE</scope>
</reference>
<evidence type="ECO:0000313" key="2">
    <source>
        <dbReference type="EMBL" id="ABI15172.1"/>
    </source>
</evidence>
<dbReference type="GO" id="GO:0003964">
    <property type="term" value="F:RNA-directed DNA polymerase activity"/>
    <property type="evidence" value="ECO:0007669"/>
    <property type="project" value="UniProtKB-KW"/>
</dbReference>
<name>Q0MXR4_9NEOP</name>
<dbReference type="InterPro" id="IPR043502">
    <property type="entry name" value="DNA/RNA_pol_sf"/>
</dbReference>
<protein>
    <submittedName>
        <fullName evidence="2">Reverse transcriptase</fullName>
    </submittedName>
</protein>
<keyword evidence="2" id="KW-0808">Transferase</keyword>
<sequence>ADGIPNSALRHLPFRTVAALTRLYNGIVRTGHFPSPWEMGLVITIPHPHKNLRKAEGYRPITLLSTLSKVFELLLLKHLSPYLLPREEQFGFRSHLSTTLQLVHIAYHLSVAANKKESSVAVFLDMEKAFDSVWHEGLLCQLIRANVSSPLVKLLASLLSDRTFRVRVNGVLSGERPSPL</sequence>
<keyword evidence="2" id="KW-0548">Nucleotidyltransferase</keyword>
<dbReference type="SUPFAM" id="SSF56672">
    <property type="entry name" value="DNA/RNA polymerases"/>
    <property type="match status" value="1"/>
</dbReference>
<dbReference type="PROSITE" id="PS50878">
    <property type="entry name" value="RT_POL"/>
    <property type="match status" value="1"/>
</dbReference>
<feature type="domain" description="Reverse transcriptase" evidence="1">
    <location>
        <begin position="26"/>
        <end position="180"/>
    </location>
</feature>
<dbReference type="Pfam" id="PF00078">
    <property type="entry name" value="RVT_1"/>
    <property type="match status" value="1"/>
</dbReference>
<evidence type="ECO:0000259" key="1">
    <source>
        <dbReference type="PROSITE" id="PS50878"/>
    </source>
</evidence>
<accession>Q0MXR4</accession>
<keyword evidence="2" id="KW-0695">RNA-directed DNA polymerase</keyword>
<dbReference type="AlphaFoldDB" id="Q0MXR4"/>